<accession>A0A093V5M3</accession>
<keyword evidence="4 5" id="KW-0472">Membrane</keyword>
<feature type="transmembrane region" description="Helical" evidence="5">
    <location>
        <begin position="164"/>
        <end position="184"/>
    </location>
</feature>
<keyword evidence="3 5" id="KW-1133">Transmembrane helix</keyword>
<dbReference type="InterPro" id="IPR050360">
    <property type="entry name" value="MFS_Sugar_Transporters"/>
</dbReference>
<proteinExistence type="predicted"/>
<protein>
    <submittedName>
        <fullName evidence="6">General alpha-glucoside permease</fullName>
    </submittedName>
</protein>
<dbReference type="Pfam" id="PF00083">
    <property type="entry name" value="Sugar_tr"/>
    <property type="match status" value="1"/>
</dbReference>
<feature type="transmembrane region" description="Helical" evidence="5">
    <location>
        <begin position="196"/>
        <end position="214"/>
    </location>
</feature>
<gene>
    <name evidence="6" type="ORF">GQ26_0241300</name>
</gene>
<dbReference type="AlphaFoldDB" id="A0A093V5M3"/>
<dbReference type="GO" id="GO:0005351">
    <property type="term" value="F:carbohydrate:proton symporter activity"/>
    <property type="evidence" value="ECO:0007669"/>
    <property type="project" value="TreeGrafter"/>
</dbReference>
<comment type="subcellular location">
    <subcellularLocation>
        <location evidence="1">Membrane</location>
        <topology evidence="1">Multi-pass membrane protein</topology>
    </subcellularLocation>
</comment>
<reference evidence="6" key="1">
    <citation type="journal article" date="2014" name="PLoS Genet.">
        <title>Signature Gene Expression Reveals Novel Clues to the Molecular Mechanisms of Dimorphic Transition in Penicillium marneffei.</title>
        <authorList>
            <person name="Yang E."/>
            <person name="Wang G."/>
            <person name="Cai J."/>
            <person name="Woo P.C."/>
            <person name="Lau S.K."/>
            <person name="Yuen K.-Y."/>
            <person name="Chow W.-N."/>
            <person name="Lin X."/>
        </authorList>
    </citation>
    <scope>NUCLEOTIDE SEQUENCE [LARGE SCALE GENOMIC DNA]</scope>
    <source>
        <strain evidence="6">PM1</strain>
    </source>
</reference>
<evidence type="ECO:0000256" key="1">
    <source>
        <dbReference type="ARBA" id="ARBA00004141"/>
    </source>
</evidence>
<dbReference type="PANTHER" id="PTHR48022">
    <property type="entry name" value="PLASTIDIC GLUCOSE TRANSPORTER 4"/>
    <property type="match status" value="1"/>
</dbReference>
<dbReference type="InterPro" id="IPR005828">
    <property type="entry name" value="MFS_sugar_transport-like"/>
</dbReference>
<dbReference type="HOGENOM" id="CLU_1090328_0_0_1"/>
<dbReference type="SUPFAM" id="SSF103473">
    <property type="entry name" value="MFS general substrate transporter"/>
    <property type="match status" value="1"/>
</dbReference>
<dbReference type="Gene3D" id="1.20.1250.20">
    <property type="entry name" value="MFS general substrate transporter like domains"/>
    <property type="match status" value="1"/>
</dbReference>
<keyword evidence="2 5" id="KW-0812">Transmembrane</keyword>
<evidence type="ECO:0000256" key="4">
    <source>
        <dbReference type="ARBA" id="ARBA00023136"/>
    </source>
</evidence>
<evidence type="ECO:0000313" key="6">
    <source>
        <dbReference type="EMBL" id="KFX45294.1"/>
    </source>
</evidence>
<dbReference type="InterPro" id="IPR036259">
    <property type="entry name" value="MFS_trans_sf"/>
</dbReference>
<evidence type="ECO:0000256" key="5">
    <source>
        <dbReference type="SAM" id="Phobius"/>
    </source>
</evidence>
<dbReference type="EMBL" id="JPOX01000024">
    <property type="protein sequence ID" value="KFX45294.1"/>
    <property type="molecule type" value="Genomic_DNA"/>
</dbReference>
<sequence length="277" mass="29610">MASTNEYKFQTVVTITLTDEERDNQTINEGHAGAAVAAMYRDGIVVLENAVNVEHVDNLNQILTSEAEALAALPTTHFNNNSKGAGKTGNMSQAPPVTNELMYEDIWANGPASSVIASNLGPTPHVTYVNRNTNLRGFGAIGAIGFALSAEVGSLPLRPVTQSIVGVTQGVTGWVMGFVTPYIINPDEGNLGAKIGFVFFGLGIIASVLVFLYIPETKGLNFDEIDCLVSSGTNSRKFQGAIAEYRAHGQSVNKEDLGQKLTSYENEKDGVVIEQQE</sequence>
<organism evidence="6">
    <name type="scientific">Talaromyces marneffei PM1</name>
    <dbReference type="NCBI Taxonomy" id="1077442"/>
    <lineage>
        <taxon>Eukaryota</taxon>
        <taxon>Fungi</taxon>
        <taxon>Dikarya</taxon>
        <taxon>Ascomycota</taxon>
        <taxon>Pezizomycotina</taxon>
        <taxon>Eurotiomycetes</taxon>
        <taxon>Eurotiomycetidae</taxon>
        <taxon>Eurotiales</taxon>
        <taxon>Trichocomaceae</taxon>
        <taxon>Talaromyces</taxon>
        <taxon>Talaromyces sect. Talaromyces</taxon>
    </lineage>
</organism>
<dbReference type="PANTHER" id="PTHR48022:SF51">
    <property type="entry name" value="ALPHA-GLUCOSIDE TRANSPORTER, PUTATIVE (AFU_ORTHOLOGUE AFUA_6G11920)-RELATED"/>
    <property type="match status" value="1"/>
</dbReference>
<evidence type="ECO:0000256" key="3">
    <source>
        <dbReference type="ARBA" id="ARBA00022989"/>
    </source>
</evidence>
<dbReference type="GO" id="GO:0016020">
    <property type="term" value="C:membrane"/>
    <property type="evidence" value="ECO:0007669"/>
    <property type="project" value="UniProtKB-SubCell"/>
</dbReference>
<evidence type="ECO:0000256" key="2">
    <source>
        <dbReference type="ARBA" id="ARBA00022692"/>
    </source>
</evidence>
<name>A0A093V5M3_TALMA</name>
<comment type="caution">
    <text evidence="6">The sequence shown here is derived from an EMBL/GenBank/DDBJ whole genome shotgun (WGS) entry which is preliminary data.</text>
</comment>